<reference evidence="2 3" key="1">
    <citation type="submission" date="2016-08" db="EMBL/GenBank/DDBJ databases">
        <authorList>
            <person name="Seilhamer J.J."/>
        </authorList>
    </citation>
    <scope>NUCLEOTIDE SEQUENCE [LARGE SCALE GENOMIC DNA]</scope>
    <source>
        <strain evidence="2 3">PH27A</strain>
    </source>
</reference>
<feature type="domain" description="ABC-type transport auxiliary lipoprotein component" evidence="1">
    <location>
        <begin position="35"/>
        <end position="186"/>
    </location>
</feature>
<name>A0A1E2VBM2_9GAMM</name>
<dbReference type="STRING" id="197479.BFW38_13510"/>
<comment type="caution">
    <text evidence="2">The sequence shown here is derived from an EMBL/GenBank/DDBJ whole genome shotgun (WGS) entry which is preliminary data.</text>
</comment>
<dbReference type="InterPro" id="IPR005586">
    <property type="entry name" value="ABC_trans_aux"/>
</dbReference>
<organism evidence="2 3">
    <name type="scientific">Terasakiispira papahanaumokuakeensis</name>
    <dbReference type="NCBI Taxonomy" id="197479"/>
    <lineage>
        <taxon>Bacteria</taxon>
        <taxon>Pseudomonadati</taxon>
        <taxon>Pseudomonadota</taxon>
        <taxon>Gammaproteobacteria</taxon>
        <taxon>Oceanospirillales</taxon>
        <taxon>Terasakiispira</taxon>
    </lineage>
</organism>
<evidence type="ECO:0000259" key="1">
    <source>
        <dbReference type="Pfam" id="PF03886"/>
    </source>
</evidence>
<gene>
    <name evidence="2" type="ORF">BFW38_13510</name>
</gene>
<dbReference type="Proteomes" id="UP000094291">
    <property type="component" value="Unassembled WGS sequence"/>
</dbReference>
<dbReference type="Pfam" id="PF03886">
    <property type="entry name" value="ABC_trans_aux"/>
    <property type="match status" value="1"/>
</dbReference>
<evidence type="ECO:0000313" key="2">
    <source>
        <dbReference type="EMBL" id="ODC04397.1"/>
    </source>
</evidence>
<proteinExistence type="predicted"/>
<evidence type="ECO:0000313" key="3">
    <source>
        <dbReference type="Proteomes" id="UP000094291"/>
    </source>
</evidence>
<sequence>MTRLLSRLWALRLSALLWITVGLGGCANGPSVQEYLMTLPAADALPDQGSPHVTQVSRVQVPTYLSGSAMVLIDEQGQVYRARQHLWAEPLSNQLTRLTWQRLQQRLPKWTWLPPENHYTKPAAQLSLTLSRFEADFQGDSRIEGQWRWVSAAGDQAYCGTVVGRWPLAQSGYAGMAQALANNWSQQIIDTVAEALASPTPANCH</sequence>
<dbReference type="RefSeq" id="WP_068999378.1">
    <property type="nucleotide sequence ID" value="NZ_MDTQ01000001.1"/>
</dbReference>
<dbReference type="EMBL" id="MDTQ01000001">
    <property type="protein sequence ID" value="ODC04397.1"/>
    <property type="molecule type" value="Genomic_DNA"/>
</dbReference>
<accession>A0A1E2VBM2</accession>
<dbReference type="PROSITE" id="PS51257">
    <property type="entry name" value="PROKAR_LIPOPROTEIN"/>
    <property type="match status" value="1"/>
</dbReference>
<dbReference type="OrthoDB" id="5600407at2"/>
<dbReference type="SUPFAM" id="SSF159594">
    <property type="entry name" value="XCC0632-like"/>
    <property type="match status" value="1"/>
</dbReference>
<protein>
    <recommendedName>
        <fullName evidence="1">ABC-type transport auxiliary lipoprotein component domain-containing protein</fullName>
    </recommendedName>
</protein>
<dbReference type="AlphaFoldDB" id="A0A1E2VBM2"/>
<keyword evidence="3" id="KW-1185">Reference proteome</keyword>
<dbReference type="Gene3D" id="3.40.50.10610">
    <property type="entry name" value="ABC-type transport auxiliary lipoprotein component"/>
    <property type="match status" value="1"/>
</dbReference>